<dbReference type="Proteomes" id="UP000239480">
    <property type="component" value="Unassembled WGS sequence"/>
</dbReference>
<dbReference type="AlphaFoldDB" id="A0A2T0RXX1"/>
<protein>
    <recommendedName>
        <fullName evidence="3">Transcriptional activator HlyU</fullName>
    </recommendedName>
</protein>
<dbReference type="OrthoDB" id="9800971at2"/>
<dbReference type="InterPro" id="IPR018772">
    <property type="entry name" value="Transcription_activator_HlyU"/>
</dbReference>
<keyword evidence="2" id="KW-1185">Reference proteome</keyword>
<evidence type="ECO:0000313" key="2">
    <source>
        <dbReference type="Proteomes" id="UP000239480"/>
    </source>
</evidence>
<gene>
    <name evidence="1" type="ORF">CLV78_101127</name>
</gene>
<sequence>MSLFKKLFGGSPKPEAEPESYKGFLIYVEPIKEAAGFRVAARIEKVDEGETRSHQLIRADVCNSEEDARNITTQKAKSLIDEQGDRLFG</sequence>
<accession>A0A2T0RXX1</accession>
<organism evidence="1 2">
    <name type="scientific">Aliiruegeria haliotis</name>
    <dbReference type="NCBI Taxonomy" id="1280846"/>
    <lineage>
        <taxon>Bacteria</taxon>
        <taxon>Pseudomonadati</taxon>
        <taxon>Pseudomonadota</taxon>
        <taxon>Alphaproteobacteria</taxon>
        <taxon>Rhodobacterales</taxon>
        <taxon>Roseobacteraceae</taxon>
        <taxon>Aliiruegeria</taxon>
    </lineage>
</organism>
<dbReference type="RefSeq" id="WP_106202845.1">
    <property type="nucleotide sequence ID" value="NZ_PVTD01000001.1"/>
</dbReference>
<reference evidence="1 2" key="1">
    <citation type="submission" date="2018-03" db="EMBL/GenBank/DDBJ databases">
        <title>Genomic Encyclopedia of Archaeal and Bacterial Type Strains, Phase II (KMG-II): from individual species to whole genera.</title>
        <authorList>
            <person name="Goeker M."/>
        </authorList>
    </citation>
    <scope>NUCLEOTIDE SEQUENCE [LARGE SCALE GENOMIC DNA]</scope>
    <source>
        <strain evidence="1 2">DSM 29328</strain>
    </source>
</reference>
<name>A0A2T0RXX1_9RHOB</name>
<comment type="caution">
    <text evidence="1">The sequence shown here is derived from an EMBL/GenBank/DDBJ whole genome shotgun (WGS) entry which is preliminary data.</text>
</comment>
<evidence type="ECO:0000313" key="1">
    <source>
        <dbReference type="EMBL" id="PRY26034.1"/>
    </source>
</evidence>
<dbReference type="EMBL" id="PVTD01000001">
    <property type="protein sequence ID" value="PRY26034.1"/>
    <property type="molecule type" value="Genomic_DNA"/>
</dbReference>
<evidence type="ECO:0008006" key="3">
    <source>
        <dbReference type="Google" id="ProtNLM"/>
    </source>
</evidence>
<dbReference type="Pfam" id="PF10115">
    <property type="entry name" value="HlyU"/>
    <property type="match status" value="1"/>
</dbReference>
<proteinExistence type="predicted"/>